<evidence type="ECO:0000313" key="11">
    <source>
        <dbReference type="Proteomes" id="UP001430953"/>
    </source>
</evidence>
<reference evidence="10 11" key="1">
    <citation type="submission" date="2023-03" db="EMBL/GenBank/DDBJ databases">
        <title>High recombination rates correlate with genetic variation in Cardiocondyla obscurior ants.</title>
        <authorList>
            <person name="Errbii M."/>
        </authorList>
    </citation>
    <scope>NUCLEOTIDE SEQUENCE [LARGE SCALE GENOMIC DNA]</scope>
    <source>
        <strain evidence="10">Alpha-2009</strain>
        <tissue evidence="10">Whole body</tissue>
    </source>
</reference>
<accession>A0AAW2F2G5</accession>
<dbReference type="AlphaFoldDB" id="A0AAW2F2G5"/>
<dbReference type="PANTHER" id="PTHR12801:SF158">
    <property type="entry name" value="RNA EXONUCLEASE 4"/>
    <property type="match status" value="1"/>
</dbReference>
<evidence type="ECO:0000313" key="10">
    <source>
        <dbReference type="EMBL" id="KAL0109622.1"/>
    </source>
</evidence>
<evidence type="ECO:0000259" key="9">
    <source>
        <dbReference type="SMART" id="SM00479"/>
    </source>
</evidence>
<protein>
    <recommendedName>
        <fullName evidence="3">RNA exonuclease 4</fullName>
    </recommendedName>
</protein>
<sequence>MFLIIFVYFVVWMLIRMDDVSEVDKKKNKPTRWVTANTDRKASGCNWETYKSLFSKTKTEESTEEKNVSHPKRSKFKKVYTTPLYTEVREKTTKHNTKNQENKILTKQVAMDCEMVGIGDGTESMVARVSIVNKNGDCIYDKYVKPREKIIDYRTAISGIRPEHLKDGENFNIVQKEVADILQGRILVGHALKHDLKVLYLSHPRRYWRDTSKYKPFRQISKGNTPSLKKLVHELLGREIQVGEHNPVEDARAAMQLYMLYKNKWESERKH</sequence>
<keyword evidence="8" id="KW-0732">Signal</keyword>
<comment type="subcellular location">
    <subcellularLocation>
        <location evidence="1">Nucleus</location>
    </subcellularLocation>
</comment>
<dbReference type="PANTHER" id="PTHR12801">
    <property type="entry name" value="RNA EXONUCLEASE REXO1 / RECO3 FAMILY MEMBER-RELATED"/>
    <property type="match status" value="1"/>
</dbReference>
<evidence type="ECO:0000256" key="8">
    <source>
        <dbReference type="SAM" id="SignalP"/>
    </source>
</evidence>
<proteinExistence type="inferred from homology"/>
<keyword evidence="11" id="KW-1185">Reference proteome</keyword>
<evidence type="ECO:0000256" key="6">
    <source>
        <dbReference type="ARBA" id="ARBA00022839"/>
    </source>
</evidence>
<gene>
    <name evidence="10" type="ORF">PUN28_014578</name>
</gene>
<dbReference type="SMART" id="SM00479">
    <property type="entry name" value="EXOIII"/>
    <property type="match status" value="1"/>
</dbReference>
<evidence type="ECO:0000256" key="2">
    <source>
        <dbReference type="ARBA" id="ARBA00010489"/>
    </source>
</evidence>
<dbReference type="GO" id="GO:0006364">
    <property type="term" value="P:rRNA processing"/>
    <property type="evidence" value="ECO:0007669"/>
    <property type="project" value="InterPro"/>
</dbReference>
<dbReference type="GO" id="GO:0005634">
    <property type="term" value="C:nucleus"/>
    <property type="evidence" value="ECO:0007669"/>
    <property type="project" value="UniProtKB-SubCell"/>
</dbReference>
<evidence type="ECO:0000256" key="5">
    <source>
        <dbReference type="ARBA" id="ARBA00022801"/>
    </source>
</evidence>
<dbReference type="SUPFAM" id="SSF53098">
    <property type="entry name" value="Ribonuclease H-like"/>
    <property type="match status" value="1"/>
</dbReference>
<dbReference type="Gene3D" id="3.30.420.10">
    <property type="entry name" value="Ribonuclease H-like superfamily/Ribonuclease H"/>
    <property type="match status" value="1"/>
</dbReference>
<evidence type="ECO:0000256" key="4">
    <source>
        <dbReference type="ARBA" id="ARBA00022722"/>
    </source>
</evidence>
<keyword evidence="4" id="KW-0540">Nuclease</keyword>
<dbReference type="EMBL" id="JADYXP020000015">
    <property type="protein sequence ID" value="KAL0109622.1"/>
    <property type="molecule type" value="Genomic_DNA"/>
</dbReference>
<name>A0AAW2F2G5_9HYME</name>
<comment type="caution">
    <text evidence="10">The sequence shown here is derived from an EMBL/GenBank/DDBJ whole genome shotgun (WGS) entry which is preliminary data.</text>
</comment>
<evidence type="ECO:0000256" key="7">
    <source>
        <dbReference type="ARBA" id="ARBA00023242"/>
    </source>
</evidence>
<dbReference type="CDD" id="cd06144">
    <property type="entry name" value="REX4_like"/>
    <property type="match status" value="1"/>
</dbReference>
<evidence type="ECO:0000256" key="1">
    <source>
        <dbReference type="ARBA" id="ARBA00004123"/>
    </source>
</evidence>
<keyword evidence="5" id="KW-0378">Hydrolase</keyword>
<dbReference type="InterPro" id="IPR037431">
    <property type="entry name" value="REX4_DEDDh_dom"/>
</dbReference>
<feature type="chain" id="PRO_5043509047" description="RNA exonuclease 4" evidence="8">
    <location>
        <begin position="18"/>
        <end position="271"/>
    </location>
</feature>
<keyword evidence="7" id="KW-0539">Nucleus</keyword>
<dbReference type="InterPro" id="IPR036397">
    <property type="entry name" value="RNaseH_sf"/>
</dbReference>
<dbReference type="InterPro" id="IPR012337">
    <property type="entry name" value="RNaseH-like_sf"/>
</dbReference>
<dbReference type="Pfam" id="PF00929">
    <property type="entry name" value="RNase_T"/>
    <property type="match status" value="1"/>
</dbReference>
<organism evidence="10 11">
    <name type="scientific">Cardiocondyla obscurior</name>
    <dbReference type="NCBI Taxonomy" id="286306"/>
    <lineage>
        <taxon>Eukaryota</taxon>
        <taxon>Metazoa</taxon>
        <taxon>Ecdysozoa</taxon>
        <taxon>Arthropoda</taxon>
        <taxon>Hexapoda</taxon>
        <taxon>Insecta</taxon>
        <taxon>Pterygota</taxon>
        <taxon>Neoptera</taxon>
        <taxon>Endopterygota</taxon>
        <taxon>Hymenoptera</taxon>
        <taxon>Apocrita</taxon>
        <taxon>Aculeata</taxon>
        <taxon>Formicoidea</taxon>
        <taxon>Formicidae</taxon>
        <taxon>Myrmicinae</taxon>
        <taxon>Cardiocondyla</taxon>
    </lineage>
</organism>
<feature type="signal peptide" evidence="8">
    <location>
        <begin position="1"/>
        <end position="17"/>
    </location>
</feature>
<dbReference type="Proteomes" id="UP001430953">
    <property type="component" value="Unassembled WGS sequence"/>
</dbReference>
<evidence type="ECO:0000256" key="3">
    <source>
        <dbReference type="ARBA" id="ARBA00016937"/>
    </source>
</evidence>
<dbReference type="FunFam" id="3.30.420.10:FF:000007">
    <property type="entry name" value="Interferon-stimulated exonuclease gene 20"/>
    <property type="match status" value="1"/>
</dbReference>
<keyword evidence="6" id="KW-0269">Exonuclease</keyword>
<dbReference type="GO" id="GO:0003676">
    <property type="term" value="F:nucleic acid binding"/>
    <property type="evidence" value="ECO:0007669"/>
    <property type="project" value="InterPro"/>
</dbReference>
<comment type="similarity">
    <text evidence="2">Belongs to the REXO4 family.</text>
</comment>
<dbReference type="InterPro" id="IPR047021">
    <property type="entry name" value="REXO1/3/4-like"/>
</dbReference>
<dbReference type="InterPro" id="IPR013520">
    <property type="entry name" value="Ribonucl_H"/>
</dbReference>
<dbReference type="GO" id="GO:0008408">
    <property type="term" value="F:3'-5' exonuclease activity"/>
    <property type="evidence" value="ECO:0007669"/>
    <property type="project" value="InterPro"/>
</dbReference>
<feature type="domain" description="Exonuclease" evidence="9">
    <location>
        <begin position="107"/>
        <end position="267"/>
    </location>
</feature>